<keyword evidence="6 15" id="KW-0808">Transferase</keyword>
<evidence type="ECO:0000256" key="7">
    <source>
        <dbReference type="ARBA" id="ARBA00022723"/>
    </source>
</evidence>
<dbReference type="EMBL" id="CM003152">
    <property type="protein sequence ID" value="KIS67459.1"/>
    <property type="molecule type" value="Genomic_DNA"/>
</dbReference>
<dbReference type="GO" id="GO:0061630">
    <property type="term" value="F:ubiquitin protein ligase activity"/>
    <property type="evidence" value="ECO:0007669"/>
    <property type="project" value="UniProtKB-EC"/>
</dbReference>
<gene>
    <name evidence="17" type="ORF">UMAG_04558</name>
</gene>
<dbReference type="GO" id="GO:0030915">
    <property type="term" value="C:Smc5-Smc6 complex"/>
    <property type="evidence" value="ECO:0000318"/>
    <property type="project" value="GO_Central"/>
</dbReference>
<feature type="compositionally biased region" description="Low complexity" evidence="16">
    <location>
        <begin position="332"/>
        <end position="345"/>
    </location>
</feature>
<dbReference type="InParanoid" id="A0A0D1DT14"/>
<dbReference type="eggNOG" id="KOG4718">
    <property type="taxonomic scope" value="Eukaryota"/>
</dbReference>
<reference evidence="17 18" key="1">
    <citation type="journal article" date="2006" name="Nature">
        <title>Insights from the genome of the biotrophic fungal plant pathogen Ustilago maydis.</title>
        <authorList>
            <person name="Kamper J."/>
            <person name="Kahmann R."/>
            <person name="Bolker M."/>
            <person name="Ma L.J."/>
            <person name="Brefort T."/>
            <person name="Saville B.J."/>
            <person name="Banuett F."/>
            <person name="Kronstad J.W."/>
            <person name="Gold S.E."/>
            <person name="Muller O."/>
            <person name="Perlin M.H."/>
            <person name="Wosten H.A."/>
            <person name="de Vries R."/>
            <person name="Ruiz-Herrera J."/>
            <person name="Reynaga-Pena C.G."/>
            <person name="Snetselaar K."/>
            <person name="McCann M."/>
            <person name="Perez-Martin J."/>
            <person name="Feldbrugge M."/>
            <person name="Basse C.W."/>
            <person name="Steinberg G."/>
            <person name="Ibeas J.I."/>
            <person name="Holloman W."/>
            <person name="Guzman P."/>
            <person name="Farman M."/>
            <person name="Stajich J.E."/>
            <person name="Sentandreu R."/>
            <person name="Gonzalez-Prieto J.M."/>
            <person name="Kennell J.C."/>
            <person name="Molina L."/>
            <person name="Schirawski J."/>
            <person name="Mendoza-Mendoza A."/>
            <person name="Greilinger D."/>
            <person name="Munch K."/>
            <person name="Rossel N."/>
            <person name="Scherer M."/>
            <person name="Vranes M."/>
            <person name="Ladendorf O."/>
            <person name="Vincon V."/>
            <person name="Fuchs U."/>
            <person name="Sandrock B."/>
            <person name="Meng S."/>
            <person name="Ho E.C."/>
            <person name="Cahill M.J."/>
            <person name="Boyce K.J."/>
            <person name="Klose J."/>
            <person name="Klosterman S.J."/>
            <person name="Deelstra H.J."/>
            <person name="Ortiz-Castellanos L."/>
            <person name="Li W."/>
            <person name="Sanchez-Alonso P."/>
            <person name="Schreier P.H."/>
            <person name="Hauser-Hahn I."/>
            <person name="Vaupel M."/>
            <person name="Koopmann E."/>
            <person name="Friedrich G."/>
            <person name="Voss H."/>
            <person name="Schluter T."/>
            <person name="Margolis J."/>
            <person name="Platt D."/>
            <person name="Swimmer C."/>
            <person name="Gnirke A."/>
            <person name="Chen F."/>
            <person name="Vysotskaia V."/>
            <person name="Mannhaupt G."/>
            <person name="Guldener U."/>
            <person name="Munsterkotter M."/>
            <person name="Haase D."/>
            <person name="Oesterheld M."/>
            <person name="Mewes H.W."/>
            <person name="Mauceli E.W."/>
            <person name="DeCaprio D."/>
            <person name="Wade C.M."/>
            <person name="Butler J."/>
            <person name="Young S."/>
            <person name="Jaffe D.B."/>
            <person name="Calvo S."/>
            <person name="Nusbaum C."/>
            <person name="Galagan J."/>
            <person name="Birren B.W."/>
        </authorList>
    </citation>
    <scope>NUCLEOTIDE SEQUENCE [LARGE SCALE GENOMIC DNA]</scope>
    <source>
        <strain evidence="18">DSM 14603 / FGSC 9021 / UM521</strain>
    </source>
</reference>
<keyword evidence="7 15" id="KW-0479">Metal-binding</keyword>
<keyword evidence="13 15" id="KW-0234">DNA repair</keyword>
<keyword evidence="5" id="KW-0158">Chromosome</keyword>
<dbReference type="STRING" id="237631.A0A0D1DT14"/>
<keyword evidence="12 15" id="KW-0233">DNA recombination</keyword>
<evidence type="ECO:0000256" key="15">
    <source>
        <dbReference type="RuleBase" id="RU368018"/>
    </source>
</evidence>
<feature type="region of interest" description="Disordered" evidence="16">
    <location>
        <begin position="255"/>
        <end position="373"/>
    </location>
</feature>
<dbReference type="FunFam" id="3.90.1150.220:FF:000001">
    <property type="entry name" value="Non-structural maintenance of chromosomes element 1 homolog"/>
    <property type="match status" value="1"/>
</dbReference>
<evidence type="ECO:0000256" key="6">
    <source>
        <dbReference type="ARBA" id="ARBA00022679"/>
    </source>
</evidence>
<sequence>MLELDKLDVARVSWLQSLVSHRIVPVAFAKHLYKRCCTIVNATYNEEAYRAMFDEAAKHLSSVDLELRTFRDQQSGQTMLALVNTKADTLIQGATRYSAPEIAFIKKLIEEIFKARREAYAIASLEAVRLGSKLRTHLTRDATEELLKNLVDHRWIDYSTEGIYTLSTRSLLELRNYLQNEFGEEYCHTCSHCKDLVTLGIGCVNISRGCTTRYHLHCARSTIGSAVDDDDALHRLAGFSCHNCMRTWKSRPIGPRALKLSTGGDHDGVLSPQRERSGRESPRRRQTSHASEEQQEEAEEDQEEVLATQQQNRESREYPEDEQEHDEPTPPSSTQPNQQQTPLQQRSRRRKQADNVEEDSDQELDITSRKRAR</sequence>
<dbReference type="GO" id="GO:0004842">
    <property type="term" value="F:ubiquitin-protein transferase activity"/>
    <property type="evidence" value="ECO:0000318"/>
    <property type="project" value="GO_Central"/>
</dbReference>
<dbReference type="GO" id="GO:0008270">
    <property type="term" value="F:zinc ion binding"/>
    <property type="evidence" value="ECO:0007669"/>
    <property type="project" value="UniProtKB-KW"/>
</dbReference>
<dbReference type="GO" id="GO:0000724">
    <property type="term" value="P:double-strand break repair via homologous recombination"/>
    <property type="evidence" value="ECO:0000318"/>
    <property type="project" value="GO_Central"/>
</dbReference>
<proteinExistence type="inferred from homology"/>
<dbReference type="Gene3D" id="3.90.1150.220">
    <property type="match status" value="1"/>
</dbReference>
<dbReference type="KEGG" id="uma:UMAG_04558"/>
<dbReference type="GO" id="GO:0005634">
    <property type="term" value="C:nucleus"/>
    <property type="evidence" value="ECO:0000318"/>
    <property type="project" value="GO_Central"/>
</dbReference>
<dbReference type="PANTHER" id="PTHR20973:SF0">
    <property type="entry name" value="NON-STRUCTURAL MAINTENANCE OF CHROMOSOMES ELEMENT 1 HOMOLOG"/>
    <property type="match status" value="1"/>
</dbReference>
<evidence type="ECO:0000256" key="16">
    <source>
        <dbReference type="SAM" id="MobiDB-lite"/>
    </source>
</evidence>
<comment type="catalytic activity">
    <reaction evidence="1 15">
        <text>S-ubiquitinyl-[E2 ubiquitin-conjugating enzyme]-L-cysteine + [acceptor protein]-L-lysine = [E2 ubiquitin-conjugating enzyme]-L-cysteine + N(6)-ubiquitinyl-[acceptor protein]-L-lysine.</text>
        <dbReference type="EC" id="2.3.2.27"/>
    </reaction>
</comment>
<dbReference type="GeneID" id="23564706"/>
<keyword evidence="10 15" id="KW-0833">Ubl conjugation pathway</keyword>
<evidence type="ECO:0000256" key="2">
    <source>
        <dbReference type="ARBA" id="ARBA00004123"/>
    </source>
</evidence>
<dbReference type="FunFam" id="1.10.10.10:FF:000270">
    <property type="entry name" value="Non-structural maintenance of chromosomes element 1 homolog"/>
    <property type="match status" value="1"/>
</dbReference>
<dbReference type="EC" id="2.3.2.27" evidence="15"/>
<evidence type="ECO:0000256" key="3">
    <source>
        <dbReference type="ARBA" id="ARBA00004286"/>
    </source>
</evidence>
<evidence type="ECO:0000256" key="12">
    <source>
        <dbReference type="ARBA" id="ARBA00023172"/>
    </source>
</evidence>
<feature type="compositionally biased region" description="Acidic residues" evidence="16">
    <location>
        <begin position="355"/>
        <end position="364"/>
    </location>
</feature>
<evidence type="ECO:0000256" key="10">
    <source>
        <dbReference type="ARBA" id="ARBA00022786"/>
    </source>
</evidence>
<name>A0A0D1DT14_MYCMD</name>
<keyword evidence="11 15" id="KW-0862">Zinc</keyword>
<dbReference type="AlphaFoldDB" id="A0A0D1DT14"/>
<dbReference type="OMA" id="NLVDHRW"/>
<keyword evidence="14 15" id="KW-0539">Nucleus</keyword>
<keyword evidence="9 15" id="KW-0863">Zinc-finger</keyword>
<evidence type="ECO:0000256" key="13">
    <source>
        <dbReference type="ARBA" id="ARBA00023204"/>
    </source>
</evidence>
<comment type="subunit">
    <text evidence="15">Component of the Smc5-Smc6 complex.</text>
</comment>
<accession>A0A0D1DT14</accession>
<evidence type="ECO:0000313" key="18">
    <source>
        <dbReference type="Proteomes" id="UP000000561"/>
    </source>
</evidence>
<dbReference type="Pfam" id="PF07574">
    <property type="entry name" value="SMC_Nse1"/>
    <property type="match status" value="1"/>
</dbReference>
<keyword evidence="8 15" id="KW-0227">DNA damage</keyword>
<evidence type="ECO:0000256" key="14">
    <source>
        <dbReference type="ARBA" id="ARBA00023242"/>
    </source>
</evidence>
<organism evidence="17 18">
    <name type="scientific">Mycosarcoma maydis</name>
    <name type="common">Corn smut fungus</name>
    <name type="synonym">Ustilago maydis</name>
    <dbReference type="NCBI Taxonomy" id="5270"/>
    <lineage>
        <taxon>Eukaryota</taxon>
        <taxon>Fungi</taxon>
        <taxon>Dikarya</taxon>
        <taxon>Basidiomycota</taxon>
        <taxon>Ustilaginomycotina</taxon>
        <taxon>Ustilaginomycetes</taxon>
        <taxon>Ustilaginales</taxon>
        <taxon>Ustilaginaceae</taxon>
        <taxon>Mycosarcoma</taxon>
    </lineage>
</organism>
<dbReference type="PANTHER" id="PTHR20973">
    <property type="entry name" value="NON-SMC ELEMENT 1-RELATED"/>
    <property type="match status" value="1"/>
</dbReference>
<evidence type="ECO:0000256" key="9">
    <source>
        <dbReference type="ARBA" id="ARBA00022771"/>
    </source>
</evidence>
<comment type="function">
    <text evidence="15">Acts in a DNA repair pathway for removal of UV-induced DNA damage that is distinct from classical nucleotide excision repair and in repair of ionizing radiation damage. Functions in homologous recombination repair of DNA double strand breaks and in recovery of stalled replication forks.</text>
</comment>
<dbReference type="Gene3D" id="1.10.10.10">
    <property type="entry name" value="Winged helix-like DNA-binding domain superfamily/Winged helix DNA-binding domain"/>
    <property type="match status" value="1"/>
</dbReference>
<dbReference type="InterPro" id="IPR036388">
    <property type="entry name" value="WH-like_DNA-bd_sf"/>
</dbReference>
<feature type="compositionally biased region" description="Acidic residues" evidence="16">
    <location>
        <begin position="293"/>
        <end position="304"/>
    </location>
</feature>
<evidence type="ECO:0000256" key="4">
    <source>
        <dbReference type="ARBA" id="ARBA00010258"/>
    </source>
</evidence>
<dbReference type="OrthoDB" id="185455at2759"/>
<feature type="compositionally biased region" description="Basic and acidic residues" evidence="16">
    <location>
        <begin position="264"/>
        <end position="283"/>
    </location>
</feature>
<evidence type="ECO:0000256" key="1">
    <source>
        <dbReference type="ARBA" id="ARBA00000900"/>
    </source>
</evidence>
<dbReference type="RefSeq" id="XP_011390874.1">
    <property type="nucleotide sequence ID" value="XM_011392572.1"/>
</dbReference>
<evidence type="ECO:0000313" key="17">
    <source>
        <dbReference type="EMBL" id="KIS67459.1"/>
    </source>
</evidence>
<evidence type="ECO:0000256" key="5">
    <source>
        <dbReference type="ARBA" id="ARBA00022454"/>
    </source>
</evidence>
<comment type="subcellular location">
    <subcellularLocation>
        <location evidence="3">Chromosome</location>
    </subcellularLocation>
    <subcellularLocation>
        <location evidence="2 15">Nucleus</location>
    </subcellularLocation>
</comment>
<dbReference type="InterPro" id="IPR011513">
    <property type="entry name" value="Nse1"/>
</dbReference>
<evidence type="ECO:0000256" key="8">
    <source>
        <dbReference type="ARBA" id="ARBA00022763"/>
    </source>
</evidence>
<dbReference type="Proteomes" id="UP000000561">
    <property type="component" value="Chromosome 13"/>
</dbReference>
<protein>
    <recommendedName>
        <fullName evidence="15">Non-structural maintenance of chromosomes element 1 homolog</fullName>
        <ecNumber evidence="15">2.3.2.27</ecNumber>
    </recommendedName>
</protein>
<dbReference type="VEuPathDB" id="FungiDB:UMAG_04558"/>
<comment type="similarity">
    <text evidence="4 15">Belongs to the NSE1 family.</text>
</comment>
<evidence type="ECO:0000256" key="11">
    <source>
        <dbReference type="ARBA" id="ARBA00022833"/>
    </source>
</evidence>
<keyword evidence="18" id="KW-1185">Reference proteome</keyword>